<evidence type="ECO:0000313" key="2">
    <source>
        <dbReference type="Proteomes" id="UP000292082"/>
    </source>
</evidence>
<keyword evidence="2" id="KW-1185">Reference proteome</keyword>
<dbReference type="Proteomes" id="UP000292082">
    <property type="component" value="Unassembled WGS sequence"/>
</dbReference>
<gene>
    <name evidence="1" type="ORF">BD310DRAFT_195534</name>
</gene>
<name>A0A4Q9Q499_9APHY</name>
<reference evidence="1 2" key="1">
    <citation type="submission" date="2019-01" db="EMBL/GenBank/DDBJ databases">
        <title>Draft genome sequences of three monokaryotic isolates of the white-rot basidiomycete fungus Dichomitus squalens.</title>
        <authorList>
            <consortium name="DOE Joint Genome Institute"/>
            <person name="Lopez S.C."/>
            <person name="Andreopoulos B."/>
            <person name="Pangilinan J."/>
            <person name="Lipzen A."/>
            <person name="Riley R."/>
            <person name="Ahrendt S."/>
            <person name="Ng V."/>
            <person name="Barry K."/>
            <person name="Daum C."/>
            <person name="Grigoriev I.V."/>
            <person name="Hilden K.S."/>
            <person name="Makela M.R."/>
            <person name="de Vries R.P."/>
        </authorList>
    </citation>
    <scope>NUCLEOTIDE SEQUENCE [LARGE SCALE GENOMIC DNA]</scope>
    <source>
        <strain evidence="1 2">CBS 464.89</strain>
    </source>
</reference>
<dbReference type="EMBL" id="ML145098">
    <property type="protein sequence ID" value="TBU61444.1"/>
    <property type="molecule type" value="Genomic_DNA"/>
</dbReference>
<organism evidence="1 2">
    <name type="scientific">Dichomitus squalens</name>
    <dbReference type="NCBI Taxonomy" id="114155"/>
    <lineage>
        <taxon>Eukaryota</taxon>
        <taxon>Fungi</taxon>
        <taxon>Dikarya</taxon>
        <taxon>Basidiomycota</taxon>
        <taxon>Agaricomycotina</taxon>
        <taxon>Agaricomycetes</taxon>
        <taxon>Polyporales</taxon>
        <taxon>Polyporaceae</taxon>
        <taxon>Dichomitus</taxon>
    </lineage>
</organism>
<protein>
    <submittedName>
        <fullName evidence="1">Uncharacterized protein</fullName>
    </submittedName>
</protein>
<accession>A0A4Q9Q499</accession>
<proteinExistence type="predicted"/>
<evidence type="ECO:0000313" key="1">
    <source>
        <dbReference type="EMBL" id="TBU61444.1"/>
    </source>
</evidence>
<dbReference type="AlphaFoldDB" id="A0A4Q9Q499"/>
<sequence length="157" mass="17271">MLPRRLRGEAQRHALPRHTAPDFLAASVTTMAPWLGRYVVGMILTRHLTERRIYGRGPRPRTSALAVCTSHPRRSPHGPSGIARLSHAGCFCLRAPPLSSGRRASGQIDRAQYGRRRCGLASPSGPRHRRPTVPLTDCQAIAVHHADRSSSTHARTI</sequence>